<name>A0AA36I4Y3_9DINO</name>
<evidence type="ECO:0000313" key="3">
    <source>
        <dbReference type="EMBL" id="CAJ1380782.1"/>
    </source>
</evidence>
<organism evidence="3 4">
    <name type="scientific">Effrenium voratum</name>
    <dbReference type="NCBI Taxonomy" id="2562239"/>
    <lineage>
        <taxon>Eukaryota</taxon>
        <taxon>Sar</taxon>
        <taxon>Alveolata</taxon>
        <taxon>Dinophyceae</taxon>
        <taxon>Suessiales</taxon>
        <taxon>Symbiodiniaceae</taxon>
        <taxon>Effrenium</taxon>
    </lineage>
</organism>
<reference evidence="3" key="1">
    <citation type="submission" date="2023-08" db="EMBL/GenBank/DDBJ databases">
        <authorList>
            <person name="Chen Y."/>
            <person name="Shah S."/>
            <person name="Dougan E. K."/>
            <person name="Thang M."/>
            <person name="Chan C."/>
        </authorList>
    </citation>
    <scope>NUCLEOTIDE SEQUENCE</scope>
</reference>
<comment type="caution">
    <text evidence="3">The sequence shown here is derived from an EMBL/GenBank/DDBJ whole genome shotgun (WGS) entry which is preliminary data.</text>
</comment>
<accession>A0AA36I4Y3</accession>
<feature type="compositionally biased region" description="Acidic residues" evidence="2">
    <location>
        <begin position="65"/>
        <end position="76"/>
    </location>
</feature>
<keyword evidence="4" id="KW-1185">Reference proteome</keyword>
<feature type="compositionally biased region" description="Acidic residues" evidence="2">
    <location>
        <begin position="233"/>
        <end position="248"/>
    </location>
</feature>
<dbReference type="EMBL" id="CAUJNA010000746">
    <property type="protein sequence ID" value="CAJ1380782.1"/>
    <property type="molecule type" value="Genomic_DNA"/>
</dbReference>
<feature type="region of interest" description="Disordered" evidence="2">
    <location>
        <begin position="340"/>
        <end position="359"/>
    </location>
</feature>
<proteinExistence type="predicted"/>
<feature type="compositionally biased region" description="Acidic residues" evidence="2">
    <location>
        <begin position="134"/>
        <end position="146"/>
    </location>
</feature>
<dbReference type="PANTHER" id="PTHR22895">
    <property type="entry name" value="ARMADILLO REPEAT-CONTAINING PROTEIN 6"/>
    <property type="match status" value="1"/>
</dbReference>
<evidence type="ECO:0000313" key="4">
    <source>
        <dbReference type="Proteomes" id="UP001178507"/>
    </source>
</evidence>
<feature type="compositionally biased region" description="Acidic residues" evidence="2">
    <location>
        <begin position="297"/>
        <end position="312"/>
    </location>
</feature>
<dbReference type="SMART" id="SM00185">
    <property type="entry name" value="ARM"/>
    <property type="match status" value="4"/>
</dbReference>
<dbReference type="AlphaFoldDB" id="A0AA36I4Y3"/>
<dbReference type="InterPro" id="IPR011989">
    <property type="entry name" value="ARM-like"/>
</dbReference>
<evidence type="ECO:0000256" key="1">
    <source>
        <dbReference type="ARBA" id="ARBA00022737"/>
    </source>
</evidence>
<feature type="compositionally biased region" description="Acidic residues" evidence="2">
    <location>
        <begin position="166"/>
        <end position="181"/>
    </location>
</feature>
<feature type="compositionally biased region" description="Acidic residues" evidence="2">
    <location>
        <begin position="1"/>
        <end position="32"/>
    </location>
</feature>
<sequence length="929" mass="100361">MPRDDDFEDDFEDNSRDFEEEGFEDEGFEDDAGSGLGSEGDYSEAEKEGDDQTARQTGMPHEEYSMDLDAEADASDADAPANAPETDNPDTPAPADAHAYSDAEADAYADAYEDEADEPSKARHGGMARHETEDFSMDDFDPEDADASNANAHATDRPASMPAADAEADADAAEYEEEAEDTAERHNAGNSHLQRLETEDYSMADMDESEVDAEASMQAQATDKPASMPAADAEADAEAAEYEEETEDTTERHNAGNSHLKRLETEDYSMADMDESEVDAEASMQAQATDRHASMDAEADADASEYEEEAEDTAERHNAGHSRLKRLETEEYFLDEEADAAPLGSTQKLPEEAAEGSLGNEDLLEAVQRFRAGRFAEASELARKAVENCQGALGAESPPETEGDAEADAWRAAMDRLAGAHEACGDVERAEALYLRMLAWREGAEQVEAGNCKVGETLFKKSCHYRSVEDATWFLHTLRPDDGHAGAEAVALLALGEEVAAKAAVAVWTLALRASQREQLTQCGAVELMAKALAFHPGPELQAAGCGVLRLLCSGHRLAAQNRRMLISRLGGAESVTNAMRAHPQDMEVMREACGALRAMAHKNPAGARRIIDNDGFKLCMEAIESPDEAVAGAACKAIAAMQCAAQAGFKGNEAQAENVQAVWEAKLRENREVGLRSCQEKLKGHLQSRNRVALEAVLAISSTFMEDLVRYKFMGMVSSVVACMQMFPTEKIQVPACKILFRLTSNESLSHEHEEAIQKLAKCNGIGPVVQAMKDLPCHAPLQRLAIGAVRNFVQAGDMNKTCAARAGGIPATITAMQRFPKDVELQELAVSCLTNLCDTLGRAAVAARLGAIENILAAMKSTLGDGDGRLTELSCIILCMFSDDQKLRQHILKAGATAAAKQVISRAKNADAQRWGCELLRNLDQSL</sequence>
<feature type="compositionally biased region" description="Low complexity" evidence="2">
    <location>
        <begin position="93"/>
        <end position="102"/>
    </location>
</feature>
<feature type="compositionally biased region" description="Acidic residues" evidence="2">
    <location>
        <begin position="266"/>
        <end position="280"/>
    </location>
</feature>
<dbReference type="SUPFAM" id="SSF48371">
    <property type="entry name" value="ARM repeat"/>
    <property type="match status" value="2"/>
</dbReference>
<protein>
    <submittedName>
        <fullName evidence="3">Uncharacterized protein</fullName>
    </submittedName>
</protein>
<dbReference type="Proteomes" id="UP001178507">
    <property type="component" value="Unassembled WGS sequence"/>
</dbReference>
<gene>
    <name evidence="3" type="ORF">EVOR1521_LOCUS8635</name>
</gene>
<dbReference type="InterPro" id="IPR000225">
    <property type="entry name" value="Armadillo"/>
</dbReference>
<dbReference type="Gene3D" id="1.25.10.10">
    <property type="entry name" value="Leucine-rich Repeat Variant"/>
    <property type="match status" value="2"/>
</dbReference>
<feature type="compositionally biased region" description="Acidic residues" evidence="2">
    <location>
        <begin position="199"/>
        <end position="213"/>
    </location>
</feature>
<feature type="compositionally biased region" description="Acidic residues" evidence="2">
    <location>
        <begin position="103"/>
        <end position="117"/>
    </location>
</feature>
<feature type="region of interest" description="Disordered" evidence="2">
    <location>
        <begin position="1"/>
        <end position="324"/>
    </location>
</feature>
<dbReference type="InterPro" id="IPR016024">
    <property type="entry name" value="ARM-type_fold"/>
</dbReference>
<feature type="compositionally biased region" description="Basic and acidic residues" evidence="2">
    <location>
        <begin position="44"/>
        <end position="53"/>
    </location>
</feature>
<keyword evidence="1" id="KW-0677">Repeat</keyword>
<evidence type="ECO:0000256" key="2">
    <source>
        <dbReference type="SAM" id="MobiDB-lite"/>
    </source>
</evidence>
<dbReference type="PANTHER" id="PTHR22895:SF0">
    <property type="entry name" value="ARMADILLO REPEAT-CONTAINING PROTEIN 6"/>
    <property type="match status" value="1"/>
</dbReference>